<proteinExistence type="predicted"/>
<sequence length="342" mass="38317">MDDPKFAGISLRFSAIIALFGKGVTPTQEHVEELRKNPRPDADEADDLFLLDSSAYNNLVAFDCDHASYINDLDGNDRQKVFLQRLAGLPEDPKPKEEPIKTLPKELPAPAKKPKPTKNEDPLFTSLRHLFNPQSTTFSQADVDMIDGRWRWKKGFEKCLSRDIKSAMDVFAEGVDNGDPDGYVDGIDKDSHPHLTDDKCEELKDLLRQLLGIPKATEPEPAPDPVVPVTSPARPVAIVAPSTTTLRAMPLWVTWLHKDPRCEMVRKKIEEAFQDSKSPNLEIQKKGEEHIVAWKRVTKEYADGCAGPALVNLGKHMLNCIIDLENNVDTSSAIYRHVYITS</sequence>
<accession>A0A1F7VD36</accession>
<comment type="caution">
    <text evidence="2">The sequence shown here is derived from an EMBL/GenBank/DDBJ whole genome shotgun (WGS) entry which is preliminary data.</text>
</comment>
<gene>
    <name evidence="2" type="ORF">A3I41_02885</name>
</gene>
<organism evidence="2 3">
    <name type="scientific">Candidatus Uhrbacteria bacterium RIFCSPLOWO2_02_FULL_48_18</name>
    <dbReference type="NCBI Taxonomy" id="1802408"/>
    <lineage>
        <taxon>Bacteria</taxon>
        <taxon>Candidatus Uhriibacteriota</taxon>
    </lineage>
</organism>
<name>A0A1F7VD36_9BACT</name>
<evidence type="ECO:0000256" key="1">
    <source>
        <dbReference type="SAM" id="MobiDB-lite"/>
    </source>
</evidence>
<dbReference type="AlphaFoldDB" id="A0A1F7VD36"/>
<feature type="region of interest" description="Disordered" evidence="1">
    <location>
        <begin position="87"/>
        <end position="121"/>
    </location>
</feature>
<dbReference type="Proteomes" id="UP000176593">
    <property type="component" value="Unassembled WGS sequence"/>
</dbReference>
<feature type="compositionally biased region" description="Basic and acidic residues" evidence="1">
    <location>
        <begin position="91"/>
        <end position="104"/>
    </location>
</feature>
<reference evidence="2 3" key="1">
    <citation type="journal article" date="2016" name="Nat. Commun.">
        <title>Thousands of microbial genomes shed light on interconnected biogeochemical processes in an aquifer system.</title>
        <authorList>
            <person name="Anantharaman K."/>
            <person name="Brown C.T."/>
            <person name="Hug L.A."/>
            <person name="Sharon I."/>
            <person name="Castelle C.J."/>
            <person name="Probst A.J."/>
            <person name="Thomas B.C."/>
            <person name="Singh A."/>
            <person name="Wilkins M.J."/>
            <person name="Karaoz U."/>
            <person name="Brodie E.L."/>
            <person name="Williams K.H."/>
            <person name="Hubbard S.S."/>
            <person name="Banfield J.F."/>
        </authorList>
    </citation>
    <scope>NUCLEOTIDE SEQUENCE [LARGE SCALE GENOMIC DNA]</scope>
</reference>
<protein>
    <submittedName>
        <fullName evidence="2">Uncharacterized protein</fullName>
    </submittedName>
</protein>
<dbReference type="EMBL" id="MGEQ01000002">
    <property type="protein sequence ID" value="OGL88028.1"/>
    <property type="molecule type" value="Genomic_DNA"/>
</dbReference>
<evidence type="ECO:0000313" key="3">
    <source>
        <dbReference type="Proteomes" id="UP000176593"/>
    </source>
</evidence>
<evidence type="ECO:0000313" key="2">
    <source>
        <dbReference type="EMBL" id="OGL88028.1"/>
    </source>
</evidence>